<proteinExistence type="predicted"/>
<dbReference type="EMBL" id="LT629695">
    <property type="protein sequence ID" value="SDH53039.1"/>
    <property type="molecule type" value="Genomic_DNA"/>
</dbReference>
<evidence type="ECO:0000313" key="3">
    <source>
        <dbReference type="Proteomes" id="UP000198822"/>
    </source>
</evidence>
<evidence type="ECO:0000256" key="1">
    <source>
        <dbReference type="SAM" id="MobiDB-lite"/>
    </source>
</evidence>
<reference evidence="3" key="1">
    <citation type="submission" date="2016-10" db="EMBL/GenBank/DDBJ databases">
        <authorList>
            <person name="Varghese N."/>
            <person name="Submissions S."/>
        </authorList>
    </citation>
    <scope>NUCLEOTIDE SEQUENCE [LARGE SCALE GENOMIC DNA]</scope>
    <source>
        <strain evidence="3">DSM 22002</strain>
    </source>
</reference>
<organism evidence="2 3">
    <name type="scientific">Agrococcus jejuensis</name>
    <dbReference type="NCBI Taxonomy" id="399736"/>
    <lineage>
        <taxon>Bacteria</taxon>
        <taxon>Bacillati</taxon>
        <taxon>Actinomycetota</taxon>
        <taxon>Actinomycetes</taxon>
        <taxon>Micrococcales</taxon>
        <taxon>Microbacteriaceae</taxon>
        <taxon>Agrococcus</taxon>
    </lineage>
</organism>
<dbReference type="STRING" id="399736.SAMN04489720_1526"/>
<feature type="region of interest" description="Disordered" evidence="1">
    <location>
        <begin position="1"/>
        <end position="28"/>
    </location>
</feature>
<dbReference type="Proteomes" id="UP000198822">
    <property type="component" value="Chromosome I"/>
</dbReference>
<name>A0A1G8D6Q9_9MICO</name>
<dbReference type="RefSeq" id="WP_092503866.1">
    <property type="nucleotide sequence ID" value="NZ_LT629695.1"/>
</dbReference>
<gene>
    <name evidence="2" type="ORF">SAMN04489720_1526</name>
</gene>
<dbReference type="AlphaFoldDB" id="A0A1G8D6Q9"/>
<sequence length="67" mass="6948">MASTALEQHPQTRPIAVHEHGWATESQHATSEGVVRYVRCAGCGSRRVDVEPAGAAPPMAASAVVGP</sequence>
<dbReference type="OrthoDB" id="4484477at2"/>
<accession>A0A1G8D6Q9</accession>
<keyword evidence="3" id="KW-1185">Reference proteome</keyword>
<evidence type="ECO:0000313" key="2">
    <source>
        <dbReference type="EMBL" id="SDH53039.1"/>
    </source>
</evidence>
<feature type="compositionally biased region" description="Polar residues" evidence="1">
    <location>
        <begin position="1"/>
        <end position="11"/>
    </location>
</feature>
<protein>
    <submittedName>
        <fullName evidence="2">Uncharacterized protein</fullName>
    </submittedName>
</protein>